<dbReference type="OrthoDB" id="512667at2759"/>
<proteinExistence type="predicted"/>
<feature type="compositionally biased region" description="Acidic residues" evidence="5">
    <location>
        <begin position="186"/>
        <end position="199"/>
    </location>
</feature>
<name>A0A0L0NMG2_TOLOC</name>
<comment type="caution">
    <text evidence="7">The sequence shown here is derived from an EMBL/GenBank/DDBJ whole genome shotgun (WGS) entry which is preliminary data.</text>
</comment>
<dbReference type="GO" id="GO:0005739">
    <property type="term" value="C:mitochondrion"/>
    <property type="evidence" value="ECO:0007669"/>
    <property type="project" value="TreeGrafter"/>
</dbReference>
<evidence type="ECO:0000313" key="7">
    <source>
        <dbReference type="EMBL" id="KND95219.1"/>
    </source>
</evidence>
<dbReference type="InterPro" id="IPR007853">
    <property type="entry name" value="Znf_DNL-typ"/>
</dbReference>
<dbReference type="AlphaFoldDB" id="A0A0L0NMG2"/>
<keyword evidence="1" id="KW-0479">Metal-binding</keyword>
<gene>
    <name evidence="7" type="ORF">TOPH_00063</name>
</gene>
<feature type="region of interest" description="Disordered" evidence="5">
    <location>
        <begin position="1"/>
        <end position="35"/>
    </location>
</feature>
<feature type="compositionally biased region" description="Basic and acidic residues" evidence="5">
    <location>
        <begin position="200"/>
        <end position="214"/>
    </location>
</feature>
<keyword evidence="3" id="KW-0862">Zinc</keyword>
<sequence>MASEAEPGKEVPGPPPFDSTLLPPLARSIPPRRLRPLPLLQTSVRLLSYPSPSPLPPTPRGFSSSSLRAAHSVPRPPSRRPVKPSPDAEAEARLSGDAPKSEGPRPETQNPAYYQLSFTCVPCGHRSHHNVSKQGYHAGSTLITCPSCRNRHVISDHLNIFGDRKITVEDLMREKGSLVKRGSLGEDGDIEFWPDEPSEPSERQADDSQRTGGS</sequence>
<dbReference type="STRING" id="1163406.A0A0L0NMG2"/>
<evidence type="ECO:0000313" key="8">
    <source>
        <dbReference type="Proteomes" id="UP000036947"/>
    </source>
</evidence>
<dbReference type="GO" id="GO:0030150">
    <property type="term" value="P:protein import into mitochondrial matrix"/>
    <property type="evidence" value="ECO:0007669"/>
    <property type="project" value="TreeGrafter"/>
</dbReference>
<feature type="domain" description="DNL-type" evidence="6">
    <location>
        <begin position="109"/>
        <end position="204"/>
    </location>
</feature>
<feature type="compositionally biased region" description="Basic and acidic residues" evidence="5">
    <location>
        <begin position="90"/>
        <end position="105"/>
    </location>
</feature>
<dbReference type="Pfam" id="PF05180">
    <property type="entry name" value="zf-DNL"/>
    <property type="match status" value="1"/>
</dbReference>
<protein>
    <submittedName>
        <fullName evidence="7">Uncharacterized protein C24H6.02c</fullName>
    </submittedName>
</protein>
<evidence type="ECO:0000256" key="1">
    <source>
        <dbReference type="ARBA" id="ARBA00022723"/>
    </source>
</evidence>
<dbReference type="GO" id="GO:0008270">
    <property type="term" value="F:zinc ion binding"/>
    <property type="evidence" value="ECO:0007669"/>
    <property type="project" value="UniProtKB-KW"/>
</dbReference>
<evidence type="ECO:0000256" key="5">
    <source>
        <dbReference type="SAM" id="MobiDB-lite"/>
    </source>
</evidence>
<dbReference type="GO" id="GO:0006457">
    <property type="term" value="P:protein folding"/>
    <property type="evidence" value="ECO:0007669"/>
    <property type="project" value="TreeGrafter"/>
</dbReference>
<evidence type="ECO:0000256" key="4">
    <source>
        <dbReference type="PROSITE-ProRule" id="PRU00834"/>
    </source>
</evidence>
<dbReference type="PANTHER" id="PTHR20922">
    <property type="entry name" value="DNL-TYPE ZINC FINGER PROTEIN"/>
    <property type="match status" value="1"/>
</dbReference>
<reference evidence="7 8" key="1">
    <citation type="journal article" date="2015" name="BMC Genomics">
        <title>The genome of the truffle-parasite Tolypocladium ophioglossoides and the evolution of antifungal peptaibiotics.</title>
        <authorList>
            <person name="Quandt C.A."/>
            <person name="Bushley K.E."/>
            <person name="Spatafora J.W."/>
        </authorList>
    </citation>
    <scope>NUCLEOTIDE SEQUENCE [LARGE SCALE GENOMIC DNA]</scope>
    <source>
        <strain evidence="7 8">CBS 100239</strain>
    </source>
</reference>
<feature type="region of interest" description="Disordered" evidence="5">
    <location>
        <begin position="181"/>
        <end position="214"/>
    </location>
</feature>
<dbReference type="GO" id="GO:0050821">
    <property type="term" value="P:protein stabilization"/>
    <property type="evidence" value="ECO:0007669"/>
    <property type="project" value="TreeGrafter"/>
</dbReference>
<keyword evidence="8" id="KW-1185">Reference proteome</keyword>
<organism evidence="7 8">
    <name type="scientific">Tolypocladium ophioglossoides (strain CBS 100239)</name>
    <name type="common">Snaketongue truffleclub</name>
    <name type="synonym">Elaphocordyceps ophioglossoides</name>
    <dbReference type="NCBI Taxonomy" id="1163406"/>
    <lineage>
        <taxon>Eukaryota</taxon>
        <taxon>Fungi</taxon>
        <taxon>Dikarya</taxon>
        <taxon>Ascomycota</taxon>
        <taxon>Pezizomycotina</taxon>
        <taxon>Sordariomycetes</taxon>
        <taxon>Hypocreomycetidae</taxon>
        <taxon>Hypocreales</taxon>
        <taxon>Ophiocordycipitaceae</taxon>
        <taxon>Tolypocladium</taxon>
    </lineage>
</organism>
<feature type="region of interest" description="Disordered" evidence="5">
    <location>
        <begin position="47"/>
        <end position="110"/>
    </location>
</feature>
<dbReference type="PROSITE" id="PS51501">
    <property type="entry name" value="ZF_DNL"/>
    <property type="match status" value="1"/>
</dbReference>
<keyword evidence="2 4" id="KW-0863">Zinc-finger</keyword>
<evidence type="ECO:0000256" key="3">
    <source>
        <dbReference type="ARBA" id="ARBA00022833"/>
    </source>
</evidence>
<evidence type="ECO:0000256" key="2">
    <source>
        <dbReference type="ARBA" id="ARBA00022771"/>
    </source>
</evidence>
<dbReference type="Proteomes" id="UP000036947">
    <property type="component" value="Unassembled WGS sequence"/>
</dbReference>
<dbReference type="PANTHER" id="PTHR20922:SF13">
    <property type="entry name" value="DNL-TYPE ZINC FINGER PROTEIN"/>
    <property type="match status" value="1"/>
</dbReference>
<evidence type="ECO:0000259" key="6">
    <source>
        <dbReference type="PROSITE" id="PS51501"/>
    </source>
</evidence>
<dbReference type="GO" id="GO:0051087">
    <property type="term" value="F:protein-folding chaperone binding"/>
    <property type="evidence" value="ECO:0007669"/>
    <property type="project" value="TreeGrafter"/>
</dbReference>
<dbReference type="EMBL" id="LFRF01000001">
    <property type="protein sequence ID" value="KND95219.1"/>
    <property type="molecule type" value="Genomic_DNA"/>
</dbReference>
<accession>A0A0L0NMG2</accession>
<dbReference type="InterPro" id="IPR024158">
    <property type="entry name" value="Mt_import_TIM15"/>
</dbReference>